<name>A0A0A9ETT2_ARUDO</name>
<keyword evidence="2" id="KW-0732">Signal</keyword>
<reference evidence="3" key="1">
    <citation type="submission" date="2014-09" db="EMBL/GenBank/DDBJ databases">
        <authorList>
            <person name="Magalhaes I.L.F."/>
            <person name="Oliveira U."/>
            <person name="Santos F.R."/>
            <person name="Vidigal T.H.D.A."/>
            <person name="Brescovit A.D."/>
            <person name="Santos A.J."/>
        </authorList>
    </citation>
    <scope>NUCLEOTIDE SEQUENCE</scope>
    <source>
        <tissue evidence="3">Shoot tissue taken approximately 20 cm above the soil surface</tissue>
    </source>
</reference>
<feature type="chain" id="PRO_5002044206" evidence="2">
    <location>
        <begin position="25"/>
        <end position="105"/>
    </location>
</feature>
<accession>A0A0A9ETT2</accession>
<evidence type="ECO:0000256" key="2">
    <source>
        <dbReference type="SAM" id="SignalP"/>
    </source>
</evidence>
<proteinExistence type="predicted"/>
<protein>
    <submittedName>
        <fullName evidence="3">Uncharacterized protein</fullName>
    </submittedName>
</protein>
<evidence type="ECO:0000313" key="3">
    <source>
        <dbReference type="EMBL" id="JAE04105.1"/>
    </source>
</evidence>
<dbReference type="EMBL" id="GBRH01193791">
    <property type="protein sequence ID" value="JAE04105.1"/>
    <property type="molecule type" value="Transcribed_RNA"/>
</dbReference>
<dbReference type="AlphaFoldDB" id="A0A0A9ETT2"/>
<sequence>MLVHPLLAQLTGLITLGLANQVMALNDESRRMRSARSQGRHGGGGEIADMAATCGGSRDPRTTPNLLPASAAFPAALPELGAGAEVEEEAEGLEPAVLGLGLGKW</sequence>
<organism evidence="3">
    <name type="scientific">Arundo donax</name>
    <name type="common">Giant reed</name>
    <name type="synonym">Donax arundinaceus</name>
    <dbReference type="NCBI Taxonomy" id="35708"/>
    <lineage>
        <taxon>Eukaryota</taxon>
        <taxon>Viridiplantae</taxon>
        <taxon>Streptophyta</taxon>
        <taxon>Embryophyta</taxon>
        <taxon>Tracheophyta</taxon>
        <taxon>Spermatophyta</taxon>
        <taxon>Magnoliopsida</taxon>
        <taxon>Liliopsida</taxon>
        <taxon>Poales</taxon>
        <taxon>Poaceae</taxon>
        <taxon>PACMAD clade</taxon>
        <taxon>Arundinoideae</taxon>
        <taxon>Arundineae</taxon>
        <taxon>Arundo</taxon>
    </lineage>
</organism>
<feature type="signal peptide" evidence="2">
    <location>
        <begin position="1"/>
        <end position="24"/>
    </location>
</feature>
<feature type="region of interest" description="Disordered" evidence="1">
    <location>
        <begin position="29"/>
        <end position="68"/>
    </location>
</feature>
<evidence type="ECO:0000256" key="1">
    <source>
        <dbReference type="SAM" id="MobiDB-lite"/>
    </source>
</evidence>
<reference evidence="3" key="2">
    <citation type="journal article" date="2015" name="Data Brief">
        <title>Shoot transcriptome of the giant reed, Arundo donax.</title>
        <authorList>
            <person name="Barrero R.A."/>
            <person name="Guerrero F.D."/>
            <person name="Moolhuijzen P."/>
            <person name="Goolsby J.A."/>
            <person name="Tidwell J."/>
            <person name="Bellgard S.E."/>
            <person name="Bellgard M.I."/>
        </authorList>
    </citation>
    <scope>NUCLEOTIDE SEQUENCE</scope>
    <source>
        <tissue evidence="3">Shoot tissue taken approximately 20 cm above the soil surface</tissue>
    </source>
</reference>